<reference evidence="1 2" key="1">
    <citation type="submission" date="2020-02" db="EMBL/GenBank/DDBJ databases">
        <title>Draft genome sequence of Haematococcus lacustris strain NIES-144.</title>
        <authorList>
            <person name="Morimoto D."/>
            <person name="Nakagawa S."/>
            <person name="Yoshida T."/>
            <person name="Sawayama S."/>
        </authorList>
    </citation>
    <scope>NUCLEOTIDE SEQUENCE [LARGE SCALE GENOMIC DNA]</scope>
    <source>
        <strain evidence="1 2">NIES-144</strain>
    </source>
</reference>
<sequence length="92" mass="9433">ATTAPPLTNTSCELYSSYVHTIYTVVTLAVETLAGAARLLAATRGPAAASLLFNLFEVPCGDSDQGGPSSAFTVLSSCNSTTVVMTPTDCNQ</sequence>
<dbReference type="EMBL" id="BLLF01000403">
    <property type="protein sequence ID" value="GFH11434.1"/>
    <property type="molecule type" value="Genomic_DNA"/>
</dbReference>
<organism evidence="1 2">
    <name type="scientific">Haematococcus lacustris</name>
    <name type="common">Green alga</name>
    <name type="synonym">Haematococcus pluvialis</name>
    <dbReference type="NCBI Taxonomy" id="44745"/>
    <lineage>
        <taxon>Eukaryota</taxon>
        <taxon>Viridiplantae</taxon>
        <taxon>Chlorophyta</taxon>
        <taxon>core chlorophytes</taxon>
        <taxon>Chlorophyceae</taxon>
        <taxon>CS clade</taxon>
        <taxon>Chlamydomonadales</taxon>
        <taxon>Haematococcaceae</taxon>
        <taxon>Haematococcus</taxon>
    </lineage>
</organism>
<feature type="non-terminal residue" evidence="1">
    <location>
        <position position="92"/>
    </location>
</feature>
<name>A0A699YX68_HAELA</name>
<keyword evidence="2" id="KW-1185">Reference proteome</keyword>
<evidence type="ECO:0000313" key="1">
    <source>
        <dbReference type="EMBL" id="GFH11434.1"/>
    </source>
</evidence>
<dbReference type="Proteomes" id="UP000485058">
    <property type="component" value="Unassembled WGS sequence"/>
</dbReference>
<proteinExistence type="predicted"/>
<accession>A0A699YX68</accession>
<comment type="caution">
    <text evidence="1">The sequence shown here is derived from an EMBL/GenBank/DDBJ whole genome shotgun (WGS) entry which is preliminary data.</text>
</comment>
<dbReference type="AlphaFoldDB" id="A0A699YX68"/>
<gene>
    <name evidence="1" type="ORF">HaLaN_06929</name>
</gene>
<evidence type="ECO:0000313" key="2">
    <source>
        <dbReference type="Proteomes" id="UP000485058"/>
    </source>
</evidence>
<feature type="non-terminal residue" evidence="1">
    <location>
        <position position="1"/>
    </location>
</feature>
<protein>
    <submittedName>
        <fullName evidence="1">Uncharacterized protein</fullName>
    </submittedName>
</protein>